<organism evidence="3 4">
    <name type="scientific">Marinimicrobium koreense</name>
    <dbReference type="NCBI Taxonomy" id="306545"/>
    <lineage>
        <taxon>Bacteria</taxon>
        <taxon>Pseudomonadati</taxon>
        <taxon>Pseudomonadota</taxon>
        <taxon>Gammaproteobacteria</taxon>
        <taxon>Cellvibrionales</taxon>
        <taxon>Cellvibrionaceae</taxon>
        <taxon>Marinimicrobium</taxon>
    </lineage>
</organism>
<keyword evidence="1" id="KW-0175">Coiled coil</keyword>
<dbReference type="OrthoDB" id="9795292at2"/>
<proteinExistence type="predicted"/>
<protein>
    <submittedName>
        <fullName evidence="3">Polysaccharide chain length determinant protein (PEP-CTERM system associated)</fullName>
    </submittedName>
</protein>
<evidence type="ECO:0000313" key="4">
    <source>
        <dbReference type="Proteomes" id="UP000273643"/>
    </source>
</evidence>
<dbReference type="InterPro" id="IPR014345">
    <property type="entry name" value="XrtA_polysacc_chain"/>
</dbReference>
<accession>A0A3N1NRN6</accession>
<keyword evidence="2" id="KW-1133">Transmembrane helix</keyword>
<dbReference type="PANTHER" id="PTHR32309">
    <property type="entry name" value="TYROSINE-PROTEIN KINASE"/>
    <property type="match status" value="1"/>
</dbReference>
<evidence type="ECO:0000313" key="3">
    <source>
        <dbReference type="EMBL" id="ROQ18081.1"/>
    </source>
</evidence>
<keyword evidence="4" id="KW-1185">Reference proteome</keyword>
<feature type="transmembrane region" description="Helical" evidence="2">
    <location>
        <begin position="20"/>
        <end position="42"/>
    </location>
</feature>
<feature type="coiled-coil region" evidence="1">
    <location>
        <begin position="326"/>
        <end position="377"/>
    </location>
</feature>
<dbReference type="Proteomes" id="UP000273643">
    <property type="component" value="Unassembled WGS sequence"/>
</dbReference>
<feature type="transmembrane region" description="Helical" evidence="2">
    <location>
        <begin position="413"/>
        <end position="438"/>
    </location>
</feature>
<dbReference type="InterPro" id="IPR050445">
    <property type="entry name" value="Bact_polysacc_biosynth/exp"/>
</dbReference>
<evidence type="ECO:0000256" key="1">
    <source>
        <dbReference type="SAM" id="Coils"/>
    </source>
</evidence>
<evidence type="ECO:0000256" key="2">
    <source>
        <dbReference type="SAM" id="Phobius"/>
    </source>
</evidence>
<keyword evidence="2" id="KW-0472">Membrane</keyword>
<dbReference type="PANTHER" id="PTHR32309:SF31">
    <property type="entry name" value="CAPSULAR EXOPOLYSACCHARIDE FAMILY"/>
    <property type="match status" value="1"/>
</dbReference>
<gene>
    <name evidence="3" type="ORF">EDC38_3054</name>
</gene>
<dbReference type="AlphaFoldDB" id="A0A3N1NRN6"/>
<keyword evidence="2" id="KW-0812">Transmembrane</keyword>
<dbReference type="SUPFAM" id="SSF57997">
    <property type="entry name" value="Tropomyosin"/>
    <property type="match status" value="1"/>
</dbReference>
<reference evidence="3 4" key="1">
    <citation type="submission" date="2018-11" db="EMBL/GenBank/DDBJ databases">
        <title>Genomic Encyclopedia of Type Strains, Phase IV (KMG-IV): sequencing the most valuable type-strain genomes for metagenomic binning, comparative biology and taxonomic classification.</title>
        <authorList>
            <person name="Goeker M."/>
        </authorList>
    </citation>
    <scope>NUCLEOTIDE SEQUENCE [LARGE SCALE GENOMIC DNA]</scope>
    <source>
        <strain evidence="3 4">DSM 16974</strain>
    </source>
</reference>
<sequence length="504" mass="57579">MDKTFIADLLKSLKFEAIRFRVWVVLIFIAVSFGPLLVGYFWPNTYATSALLFADETNIIEPLLKGRASVTSVDRAKQAQEVLYSRRVMEDAAEAAGLVDEDYSVDQMARAVRHLRSGVRVETQGSNQFRVSYSATDPDRAFTVLNSVVNVFIQDTARRKREESLGAFNFIDSQADSYRRQLEEAELKLKEFRAQNTDGTEAQVTSRINQLRNDIESLKLEIQDSESRLTSIKQQLNEESQYQQAKGQIDLLRDRRRELSRQLDQLRLSYQDSYPDVVSVRQQIQDLDEEIAQLEFAGDSFSRGETVENPLYEELRKQQSVVEVDLSAQKRRMESLEGMLQRELERAERVAANQAELSELTRDLDVLRDIYNEMLQRKESARLSMTLDIEGQGVSYRIQDPATFPLDPSGLRYVHFAIVGPFLGFLAPFGLLFVYVFLDPHIRSARSLQQQLPQGIEVIGVIPHYNTPLAERLVKKDMILLLGIALLAMIAYAALGVTWYDVKN</sequence>
<dbReference type="EMBL" id="RJUK01000003">
    <property type="protein sequence ID" value="ROQ18081.1"/>
    <property type="molecule type" value="Genomic_DNA"/>
</dbReference>
<dbReference type="NCBIfam" id="TIGR03007">
    <property type="entry name" value="pepcterm_ChnLen"/>
    <property type="match status" value="1"/>
</dbReference>
<name>A0A3N1NRN6_9GAMM</name>
<feature type="coiled-coil region" evidence="1">
    <location>
        <begin position="168"/>
        <end position="297"/>
    </location>
</feature>
<dbReference type="RefSeq" id="WP_123639402.1">
    <property type="nucleotide sequence ID" value="NZ_RJUK01000003.1"/>
</dbReference>
<dbReference type="Gene3D" id="1.10.287.1490">
    <property type="match status" value="1"/>
</dbReference>
<comment type="caution">
    <text evidence="3">The sequence shown here is derived from an EMBL/GenBank/DDBJ whole genome shotgun (WGS) entry which is preliminary data.</text>
</comment>
<feature type="transmembrane region" description="Helical" evidence="2">
    <location>
        <begin position="479"/>
        <end position="500"/>
    </location>
</feature>